<evidence type="ECO:0000313" key="2">
    <source>
        <dbReference type="EMBL" id="CAB4184182.1"/>
    </source>
</evidence>
<evidence type="ECO:0000313" key="3">
    <source>
        <dbReference type="EMBL" id="CAB4214562.1"/>
    </source>
</evidence>
<protein>
    <submittedName>
        <fullName evidence="3">Uncharacterized protein</fullName>
    </submittedName>
</protein>
<dbReference type="EMBL" id="LR797057">
    <property type="protein sequence ID" value="CAB4184182.1"/>
    <property type="molecule type" value="Genomic_DNA"/>
</dbReference>
<reference evidence="3" key="1">
    <citation type="submission" date="2020-05" db="EMBL/GenBank/DDBJ databases">
        <authorList>
            <person name="Chiriac C."/>
            <person name="Salcher M."/>
            <person name="Ghai R."/>
            <person name="Kavagutti S V."/>
        </authorList>
    </citation>
    <scope>NUCLEOTIDE SEQUENCE</scope>
</reference>
<evidence type="ECO:0000313" key="4">
    <source>
        <dbReference type="EMBL" id="CAB5228783.1"/>
    </source>
</evidence>
<dbReference type="EMBL" id="LR796571">
    <property type="protein sequence ID" value="CAB4151365.1"/>
    <property type="molecule type" value="Genomic_DNA"/>
</dbReference>
<sequence>MTDVRTNDAVYGMWQGERICEILGYVGEHEWDRTSILNYLTTLIDVHDKWIETAGFYTTDFHSVEPLTFGSSQNNLVVWKTIRDSVMNTCFQYPNIEVVDVIEKLGLTVEQFIVAVTVNKCKTIMTETGFRSFSYACLSDNPNFAKIGRDYGTGVNTMKYYKKLFRGIKEQQGQMIEST</sequence>
<dbReference type="EMBL" id="LR797403">
    <property type="protein sequence ID" value="CAB4214562.1"/>
    <property type="molecule type" value="Genomic_DNA"/>
</dbReference>
<evidence type="ECO:0000313" key="1">
    <source>
        <dbReference type="EMBL" id="CAB4151365.1"/>
    </source>
</evidence>
<dbReference type="EMBL" id="LR798393">
    <property type="protein sequence ID" value="CAB5228783.1"/>
    <property type="molecule type" value="Genomic_DNA"/>
</dbReference>
<accession>A0A6J5SIY3</accession>
<name>A0A6J5SIY3_9CAUD</name>
<proteinExistence type="predicted"/>
<gene>
    <name evidence="2" type="ORF">UFOVP1099_41</name>
    <name evidence="3" type="ORF">UFOVP1460_46</name>
    <name evidence="4" type="ORF">UFOVP1548_35</name>
    <name evidence="1" type="ORF">UFOVP582_13</name>
</gene>
<organism evidence="3">
    <name type="scientific">uncultured Caudovirales phage</name>
    <dbReference type="NCBI Taxonomy" id="2100421"/>
    <lineage>
        <taxon>Viruses</taxon>
        <taxon>Duplodnaviria</taxon>
        <taxon>Heunggongvirae</taxon>
        <taxon>Uroviricota</taxon>
        <taxon>Caudoviricetes</taxon>
        <taxon>Peduoviridae</taxon>
        <taxon>Maltschvirus</taxon>
        <taxon>Maltschvirus maltsch</taxon>
    </lineage>
</organism>